<keyword evidence="6" id="KW-1185">Reference proteome</keyword>
<dbReference type="PROSITE" id="PS50893">
    <property type="entry name" value="ABC_TRANSPORTER_2"/>
    <property type="match status" value="1"/>
</dbReference>
<dbReference type="InterPro" id="IPR003593">
    <property type="entry name" value="AAA+_ATPase"/>
</dbReference>
<dbReference type="InterPro" id="IPR027417">
    <property type="entry name" value="P-loop_NTPase"/>
</dbReference>
<dbReference type="InterPro" id="IPR003439">
    <property type="entry name" value="ABC_transporter-like_ATP-bd"/>
</dbReference>
<evidence type="ECO:0000259" key="4">
    <source>
        <dbReference type="PROSITE" id="PS50893"/>
    </source>
</evidence>
<dbReference type="PANTHER" id="PTHR42939:SF1">
    <property type="entry name" value="ABC TRANSPORTER ATP-BINDING PROTEIN ALBC-RELATED"/>
    <property type="match status" value="1"/>
</dbReference>
<dbReference type="AlphaFoldDB" id="A0A830GVK4"/>
<protein>
    <submittedName>
        <fullName evidence="5">ABC transporter</fullName>
    </submittedName>
</protein>
<keyword evidence="1" id="KW-0813">Transport</keyword>
<evidence type="ECO:0000313" key="6">
    <source>
        <dbReference type="Proteomes" id="UP000610960"/>
    </source>
</evidence>
<dbReference type="Pfam" id="PF00005">
    <property type="entry name" value="ABC_tran"/>
    <property type="match status" value="1"/>
</dbReference>
<gene>
    <name evidence="5" type="ORF">GCM10007981_09380</name>
</gene>
<reference evidence="5" key="1">
    <citation type="journal article" date="2014" name="Int. J. Syst. Evol. Microbiol.">
        <title>Complete genome sequence of Corynebacterium casei LMG S-19264T (=DSM 44701T), isolated from a smear-ripened cheese.</title>
        <authorList>
            <consortium name="US DOE Joint Genome Institute (JGI-PGF)"/>
            <person name="Walter F."/>
            <person name="Albersmeier A."/>
            <person name="Kalinowski J."/>
            <person name="Ruckert C."/>
        </authorList>
    </citation>
    <scope>NUCLEOTIDE SEQUENCE</scope>
    <source>
        <strain evidence="5">JCM 10088</strain>
    </source>
</reference>
<evidence type="ECO:0000256" key="2">
    <source>
        <dbReference type="ARBA" id="ARBA00022741"/>
    </source>
</evidence>
<name>A0A830GVK4_9CREN</name>
<feature type="domain" description="ABC transporter" evidence="4">
    <location>
        <begin position="4"/>
        <end position="232"/>
    </location>
</feature>
<comment type="caution">
    <text evidence="5">The sequence shown here is derived from an EMBL/GenBank/DDBJ whole genome shotgun (WGS) entry which is preliminary data.</text>
</comment>
<evidence type="ECO:0000313" key="5">
    <source>
        <dbReference type="EMBL" id="GGP20609.1"/>
    </source>
</evidence>
<dbReference type="SMART" id="SM00382">
    <property type="entry name" value="AAA"/>
    <property type="match status" value="1"/>
</dbReference>
<dbReference type="Proteomes" id="UP000610960">
    <property type="component" value="Unassembled WGS sequence"/>
</dbReference>
<sequence length="246" mass="27045">MDGLSVDGLRVSIGGTYIIKDISFNVKRGRIACLLGPNGAGKTTIIKSIMGLMPFSGVIKIDGVPMDPGSNEFKKIVGYVPESPLLFDSLTVEETIQFISSVRGLGSEHSDWIKWLLNAFGLDAQARKLISSLSIGTRQKISIVTALMHRPEVLLLDEPFNWLDIASIVILRELLNKYKDNGRSILMATHMLDVAERLCSEVILINNGAVLNIVDSSELSKDKLEKLVLEETEMDKYVKAVLSGNQ</sequence>
<dbReference type="CDD" id="cd03230">
    <property type="entry name" value="ABC_DR_subfamily_A"/>
    <property type="match status" value="1"/>
</dbReference>
<keyword evidence="2" id="KW-0547">Nucleotide-binding</keyword>
<organism evidence="5 6">
    <name type="scientific">Thermocladium modestius</name>
    <dbReference type="NCBI Taxonomy" id="62609"/>
    <lineage>
        <taxon>Archaea</taxon>
        <taxon>Thermoproteota</taxon>
        <taxon>Thermoprotei</taxon>
        <taxon>Thermoproteales</taxon>
        <taxon>Thermoproteaceae</taxon>
        <taxon>Thermocladium</taxon>
    </lineage>
</organism>
<proteinExistence type="predicted"/>
<dbReference type="OrthoDB" id="87732at2157"/>
<dbReference type="PANTHER" id="PTHR42939">
    <property type="entry name" value="ABC TRANSPORTER ATP-BINDING PROTEIN ALBC-RELATED"/>
    <property type="match status" value="1"/>
</dbReference>
<keyword evidence="3" id="KW-0067">ATP-binding</keyword>
<evidence type="ECO:0000256" key="1">
    <source>
        <dbReference type="ARBA" id="ARBA00022448"/>
    </source>
</evidence>
<reference evidence="5" key="2">
    <citation type="submission" date="2020-09" db="EMBL/GenBank/DDBJ databases">
        <authorList>
            <person name="Sun Q."/>
            <person name="Ohkuma M."/>
        </authorList>
    </citation>
    <scope>NUCLEOTIDE SEQUENCE</scope>
    <source>
        <strain evidence="5">JCM 10088</strain>
    </source>
</reference>
<dbReference type="GO" id="GO:0005524">
    <property type="term" value="F:ATP binding"/>
    <property type="evidence" value="ECO:0007669"/>
    <property type="project" value="UniProtKB-KW"/>
</dbReference>
<dbReference type="EMBL" id="BMNL01000002">
    <property type="protein sequence ID" value="GGP20609.1"/>
    <property type="molecule type" value="Genomic_DNA"/>
</dbReference>
<dbReference type="SUPFAM" id="SSF52540">
    <property type="entry name" value="P-loop containing nucleoside triphosphate hydrolases"/>
    <property type="match status" value="1"/>
</dbReference>
<dbReference type="RefSeq" id="WP_188596262.1">
    <property type="nucleotide sequence ID" value="NZ_BMNL01000002.1"/>
</dbReference>
<dbReference type="GO" id="GO:0016887">
    <property type="term" value="F:ATP hydrolysis activity"/>
    <property type="evidence" value="ECO:0007669"/>
    <property type="project" value="InterPro"/>
</dbReference>
<dbReference type="InterPro" id="IPR051782">
    <property type="entry name" value="ABC_Transporter_VariousFunc"/>
</dbReference>
<dbReference type="Gene3D" id="3.40.50.300">
    <property type="entry name" value="P-loop containing nucleotide triphosphate hydrolases"/>
    <property type="match status" value="1"/>
</dbReference>
<evidence type="ECO:0000256" key="3">
    <source>
        <dbReference type="ARBA" id="ARBA00022840"/>
    </source>
</evidence>
<accession>A0A830GVK4</accession>